<feature type="transmembrane region" description="Helical" evidence="2">
    <location>
        <begin position="159"/>
        <end position="183"/>
    </location>
</feature>
<dbReference type="AlphaFoldDB" id="A0A6A6Z5Z2"/>
<proteinExistence type="predicted"/>
<reference evidence="5" key="2">
    <citation type="submission" date="2020-04" db="EMBL/GenBank/DDBJ databases">
        <authorList>
            <consortium name="NCBI Genome Project"/>
        </authorList>
    </citation>
    <scope>NUCLEOTIDE SEQUENCE</scope>
    <source>
        <strain evidence="5">CBS 304.34</strain>
    </source>
</reference>
<keyword evidence="2" id="KW-0472">Membrane</keyword>
<protein>
    <submittedName>
        <fullName evidence="3 5">Uncharacterized protein</fullName>
    </submittedName>
</protein>
<keyword evidence="2" id="KW-0812">Transmembrane</keyword>
<dbReference type="RefSeq" id="XP_033582641.1">
    <property type="nucleotide sequence ID" value="XM_033724859.1"/>
</dbReference>
<feature type="compositionally biased region" description="Basic and acidic residues" evidence="1">
    <location>
        <begin position="355"/>
        <end position="369"/>
    </location>
</feature>
<feature type="transmembrane region" description="Helical" evidence="2">
    <location>
        <begin position="6"/>
        <end position="28"/>
    </location>
</feature>
<dbReference type="Proteomes" id="UP000504636">
    <property type="component" value="Unplaced"/>
</dbReference>
<evidence type="ECO:0000313" key="3">
    <source>
        <dbReference type="EMBL" id="KAF2815677.1"/>
    </source>
</evidence>
<keyword evidence="4" id="KW-1185">Reference proteome</keyword>
<feature type="compositionally biased region" description="Low complexity" evidence="1">
    <location>
        <begin position="311"/>
        <end position="323"/>
    </location>
</feature>
<keyword evidence="2" id="KW-1133">Transmembrane helix</keyword>
<dbReference type="EMBL" id="MU003693">
    <property type="protein sequence ID" value="KAF2815677.1"/>
    <property type="molecule type" value="Genomic_DNA"/>
</dbReference>
<reference evidence="5" key="3">
    <citation type="submission" date="2025-04" db="UniProtKB">
        <authorList>
            <consortium name="RefSeq"/>
        </authorList>
    </citation>
    <scope>IDENTIFICATION</scope>
    <source>
        <strain evidence="5">CBS 304.34</strain>
    </source>
</reference>
<evidence type="ECO:0000256" key="2">
    <source>
        <dbReference type="SAM" id="Phobius"/>
    </source>
</evidence>
<dbReference type="GeneID" id="54465752"/>
<feature type="compositionally biased region" description="Basic residues" evidence="1">
    <location>
        <begin position="300"/>
        <end position="310"/>
    </location>
</feature>
<name>A0A6A6Z5Z2_9PEZI</name>
<accession>A0A6A6Z5Z2</accession>
<reference evidence="3 5" key="1">
    <citation type="journal article" date="2020" name="Stud. Mycol.">
        <title>101 Dothideomycetes genomes: a test case for predicting lifestyles and emergence of pathogens.</title>
        <authorList>
            <person name="Haridas S."/>
            <person name="Albert R."/>
            <person name="Binder M."/>
            <person name="Bloem J."/>
            <person name="Labutti K."/>
            <person name="Salamov A."/>
            <person name="Andreopoulos B."/>
            <person name="Baker S."/>
            <person name="Barry K."/>
            <person name="Bills G."/>
            <person name="Bluhm B."/>
            <person name="Cannon C."/>
            <person name="Castanera R."/>
            <person name="Culley D."/>
            <person name="Daum C."/>
            <person name="Ezra D."/>
            <person name="Gonzalez J."/>
            <person name="Henrissat B."/>
            <person name="Kuo A."/>
            <person name="Liang C."/>
            <person name="Lipzen A."/>
            <person name="Lutzoni F."/>
            <person name="Magnuson J."/>
            <person name="Mondo S."/>
            <person name="Nolan M."/>
            <person name="Ohm R."/>
            <person name="Pangilinan J."/>
            <person name="Park H.-J."/>
            <person name="Ramirez L."/>
            <person name="Alfaro M."/>
            <person name="Sun H."/>
            <person name="Tritt A."/>
            <person name="Yoshinaga Y."/>
            <person name="Zwiers L.-H."/>
            <person name="Turgeon B."/>
            <person name="Goodwin S."/>
            <person name="Spatafora J."/>
            <person name="Crous P."/>
            <person name="Grigoriev I."/>
        </authorList>
    </citation>
    <scope>NUCLEOTIDE SEQUENCE</scope>
    <source>
        <strain evidence="3 5">CBS 304.34</strain>
    </source>
</reference>
<evidence type="ECO:0000313" key="4">
    <source>
        <dbReference type="Proteomes" id="UP000504636"/>
    </source>
</evidence>
<evidence type="ECO:0000313" key="5">
    <source>
        <dbReference type="RefSeq" id="XP_033582641.1"/>
    </source>
</evidence>
<feature type="compositionally biased region" description="Low complexity" evidence="1">
    <location>
        <begin position="285"/>
        <end position="295"/>
    </location>
</feature>
<gene>
    <name evidence="3 5" type="ORF">BDZ99DRAFT_514329</name>
</gene>
<feature type="region of interest" description="Disordered" evidence="1">
    <location>
        <begin position="271"/>
        <end position="369"/>
    </location>
</feature>
<dbReference type="OrthoDB" id="5329749at2759"/>
<sequence length="369" mass="40950">MQDSPLSITASITGILTFIAAICAFVYVRYNTLRSGQEEILTILESVTATVEESRAIAHGGLAGDDPDSSRLTRLVSELYSIELAILAQCMTVFGMDLDQMQLGSRPSESTSTTWKDVVKEVNEAQQRWQQPQRRKTWGLRKIEKHIKPMIEFIDSRPILSIGWAITISVLSLGATPTMIRWYGARKKVLEKIQQREIIRSRLLFHQIALANSIASSQEILVRGLVQENVKLESRLSQLNDIAMYTNESIRRLAHDNNEIKGLIVSLISPASQQDRTQKPDTVRSRSSSGSSSDSNPTKKPSKIRKRTVRSRSSSGSSSDSSSANQHNKIRKRTVRPGSSSESSSDEADVLAPGEGRDMLVDQAEAKPE</sequence>
<organism evidence="3">
    <name type="scientific">Mytilinidion resinicola</name>
    <dbReference type="NCBI Taxonomy" id="574789"/>
    <lineage>
        <taxon>Eukaryota</taxon>
        <taxon>Fungi</taxon>
        <taxon>Dikarya</taxon>
        <taxon>Ascomycota</taxon>
        <taxon>Pezizomycotina</taxon>
        <taxon>Dothideomycetes</taxon>
        <taxon>Pleosporomycetidae</taxon>
        <taxon>Mytilinidiales</taxon>
        <taxon>Mytilinidiaceae</taxon>
        <taxon>Mytilinidion</taxon>
    </lineage>
</organism>
<evidence type="ECO:0000256" key="1">
    <source>
        <dbReference type="SAM" id="MobiDB-lite"/>
    </source>
</evidence>